<dbReference type="EMBL" id="JACEGA010000001">
    <property type="protein sequence ID" value="MBB2182442.1"/>
    <property type="molecule type" value="Genomic_DNA"/>
</dbReference>
<dbReference type="PANTHER" id="PTHR13504:SF38">
    <property type="entry name" value="FIDO DOMAIN-CONTAINING PROTEIN"/>
    <property type="match status" value="1"/>
</dbReference>
<dbReference type="InterPro" id="IPR036597">
    <property type="entry name" value="Fido-like_dom_sf"/>
</dbReference>
<keyword evidence="5" id="KW-1185">Reference proteome</keyword>
<feature type="site" description="Important for autoinhibition of adenylyltransferase activity" evidence="2">
    <location>
        <position position="47"/>
    </location>
</feature>
<feature type="binding site" evidence="1">
    <location>
        <position position="224"/>
    </location>
    <ligand>
        <name>ATP</name>
        <dbReference type="ChEBI" id="CHEBI:30616"/>
    </ligand>
</feature>
<reference evidence="4 5" key="1">
    <citation type="submission" date="2020-07" db="EMBL/GenBank/DDBJ databases">
        <title>Characterization and genome sequencing of isolate MD1, a novel member within the family Lachnospiraceae.</title>
        <authorList>
            <person name="Rettenmaier R."/>
            <person name="Di Bello L."/>
            <person name="Zinser C."/>
            <person name="Scheitz K."/>
            <person name="Liebl W."/>
            <person name="Zverlov V."/>
        </authorList>
    </citation>
    <scope>NUCLEOTIDE SEQUENCE [LARGE SCALE GENOMIC DNA]</scope>
    <source>
        <strain evidence="4 5">MD1</strain>
    </source>
</reference>
<dbReference type="Pfam" id="PF02661">
    <property type="entry name" value="Fic"/>
    <property type="match status" value="1"/>
</dbReference>
<proteinExistence type="predicted"/>
<protein>
    <submittedName>
        <fullName evidence="4">Fic family protein</fullName>
    </submittedName>
</protein>
<dbReference type="Gene3D" id="1.10.3290.10">
    <property type="entry name" value="Fido-like domain"/>
    <property type="match status" value="1"/>
</dbReference>
<name>A0A839JZQ2_9FIRM</name>
<evidence type="ECO:0000259" key="3">
    <source>
        <dbReference type="PROSITE" id="PS51459"/>
    </source>
</evidence>
<dbReference type="AlphaFoldDB" id="A0A839JZQ2"/>
<evidence type="ECO:0000256" key="1">
    <source>
        <dbReference type="PIRSR" id="PIRSR640198-2"/>
    </source>
</evidence>
<comment type="caution">
    <text evidence="4">The sequence shown here is derived from an EMBL/GenBank/DDBJ whole genome shotgun (WGS) entry which is preliminary data.</text>
</comment>
<dbReference type="InterPro" id="IPR003812">
    <property type="entry name" value="Fido"/>
</dbReference>
<dbReference type="SUPFAM" id="SSF140931">
    <property type="entry name" value="Fic-like"/>
    <property type="match status" value="1"/>
</dbReference>
<dbReference type="InterPro" id="IPR040198">
    <property type="entry name" value="Fido_containing"/>
</dbReference>
<dbReference type="Proteomes" id="UP000574276">
    <property type="component" value="Unassembled WGS sequence"/>
</dbReference>
<evidence type="ECO:0000313" key="4">
    <source>
        <dbReference type="EMBL" id="MBB2182442.1"/>
    </source>
</evidence>
<feature type="domain" description="Fido" evidence="3">
    <location>
        <begin position="98"/>
        <end position="237"/>
    </location>
</feature>
<organism evidence="4 5">
    <name type="scientific">Variimorphobacter saccharofermentans</name>
    <dbReference type="NCBI Taxonomy" id="2755051"/>
    <lineage>
        <taxon>Bacteria</taxon>
        <taxon>Bacillati</taxon>
        <taxon>Bacillota</taxon>
        <taxon>Clostridia</taxon>
        <taxon>Lachnospirales</taxon>
        <taxon>Lachnospiraceae</taxon>
        <taxon>Variimorphobacter</taxon>
    </lineage>
</organism>
<dbReference type="PROSITE" id="PS51459">
    <property type="entry name" value="FIDO"/>
    <property type="match status" value="1"/>
</dbReference>
<dbReference type="GO" id="GO:0005524">
    <property type="term" value="F:ATP binding"/>
    <property type="evidence" value="ECO:0007669"/>
    <property type="project" value="UniProtKB-KW"/>
</dbReference>
<keyword evidence="1" id="KW-0067">ATP-binding</keyword>
<dbReference type="PANTHER" id="PTHR13504">
    <property type="entry name" value="FIDO DOMAIN-CONTAINING PROTEIN DDB_G0283145"/>
    <property type="match status" value="1"/>
</dbReference>
<accession>A0A839JZQ2</accession>
<gene>
    <name evidence="4" type="ORF">H0486_06080</name>
</gene>
<sequence>MRRQELFDTADHYKHLLETNKPYREEKRIELDNYIRILFTYSSNSIEGNTLTIKETETFLNSGITTEGKPVKEYHEVAGHAEAYDYILSVAKTKPFDITEDTVKRLHSLLYHTLNPEEAGQYRKVQVYISEMNYLPPKAEDVPHLMEHFINQMKSSKSLLHPIEYAAICHKRIVDIQPFNEGNGKVARLLMNLLLINAGYGVTSIPPELRDSYIEALAFSQRQNNPNIDPLIELIAECVVDAEKDCCKVLGIG</sequence>
<keyword evidence="1" id="KW-0547">Nucleotide-binding</keyword>
<evidence type="ECO:0000313" key="5">
    <source>
        <dbReference type="Proteomes" id="UP000574276"/>
    </source>
</evidence>
<dbReference type="RefSeq" id="WP_228352164.1">
    <property type="nucleotide sequence ID" value="NZ_JACEGA010000001.1"/>
</dbReference>
<evidence type="ECO:0000256" key="2">
    <source>
        <dbReference type="PIRSR" id="PIRSR640198-3"/>
    </source>
</evidence>